<accession>A0A1G2HX22</accession>
<keyword evidence="1" id="KW-0812">Transmembrane</keyword>
<dbReference type="Proteomes" id="UP000179183">
    <property type="component" value="Unassembled WGS sequence"/>
</dbReference>
<gene>
    <name evidence="2" type="ORF">A3D34_02860</name>
</gene>
<keyword evidence="1" id="KW-0472">Membrane</keyword>
<organism evidence="2 3">
    <name type="scientific">Candidatus Staskawiczbacteria bacterium RIFCSPHIGHO2_02_FULL_33_16</name>
    <dbReference type="NCBI Taxonomy" id="1802204"/>
    <lineage>
        <taxon>Bacteria</taxon>
        <taxon>Candidatus Staskawicziibacteriota</taxon>
    </lineage>
</organism>
<evidence type="ECO:0000313" key="2">
    <source>
        <dbReference type="EMBL" id="OGZ66388.1"/>
    </source>
</evidence>
<dbReference type="AlphaFoldDB" id="A0A1G2HX22"/>
<evidence type="ECO:0000256" key="1">
    <source>
        <dbReference type="SAM" id="Phobius"/>
    </source>
</evidence>
<keyword evidence="1" id="KW-1133">Transmembrane helix</keyword>
<comment type="caution">
    <text evidence="2">The sequence shown here is derived from an EMBL/GenBank/DDBJ whole genome shotgun (WGS) entry which is preliminary data.</text>
</comment>
<protein>
    <submittedName>
        <fullName evidence="2">Uncharacterized protein</fullName>
    </submittedName>
</protein>
<name>A0A1G2HX22_9BACT</name>
<feature type="transmembrane region" description="Helical" evidence="1">
    <location>
        <begin position="21"/>
        <end position="47"/>
    </location>
</feature>
<reference evidence="2 3" key="1">
    <citation type="journal article" date="2016" name="Nat. Commun.">
        <title>Thousands of microbial genomes shed light on interconnected biogeochemical processes in an aquifer system.</title>
        <authorList>
            <person name="Anantharaman K."/>
            <person name="Brown C.T."/>
            <person name="Hug L.A."/>
            <person name="Sharon I."/>
            <person name="Castelle C.J."/>
            <person name="Probst A.J."/>
            <person name="Thomas B.C."/>
            <person name="Singh A."/>
            <person name="Wilkins M.J."/>
            <person name="Karaoz U."/>
            <person name="Brodie E.L."/>
            <person name="Williams K.H."/>
            <person name="Hubbard S.S."/>
            <person name="Banfield J.F."/>
        </authorList>
    </citation>
    <scope>NUCLEOTIDE SEQUENCE [LARGE SCALE GENOMIC DNA]</scope>
</reference>
<sequence>MINLLPPSEKENLLSEKNKKLIMVLGNVILISLICLILVLLSVQFYILGETNYHKSVLDDIESKYQTKDFLFFKSTIEEYNKDLALINAFYKKEVKYAETLKIISQLPKPEGLYLTNMLIEREINAGTKPDGIAVSLFGISNNRDSLLIFKKNIEDNKKLKNIYFPPDNWIKASNLNFYVTFKIYEE</sequence>
<proteinExistence type="predicted"/>
<dbReference type="EMBL" id="MHOQ01000027">
    <property type="protein sequence ID" value="OGZ66388.1"/>
    <property type="molecule type" value="Genomic_DNA"/>
</dbReference>
<evidence type="ECO:0000313" key="3">
    <source>
        <dbReference type="Proteomes" id="UP000179183"/>
    </source>
</evidence>